<dbReference type="EMBL" id="CM007900">
    <property type="protein sequence ID" value="OTG06939.1"/>
    <property type="molecule type" value="Genomic_DNA"/>
</dbReference>
<feature type="transmembrane region" description="Helical" evidence="1">
    <location>
        <begin position="29"/>
        <end position="47"/>
    </location>
</feature>
<keyword evidence="1" id="KW-0472">Membrane</keyword>
<keyword evidence="1" id="KW-1133">Transmembrane helix</keyword>
<keyword evidence="3" id="KW-1185">Reference proteome</keyword>
<evidence type="ECO:0000313" key="2">
    <source>
        <dbReference type="EMBL" id="OTG06939.1"/>
    </source>
</evidence>
<keyword evidence="1" id="KW-0812">Transmembrane</keyword>
<dbReference type="InParanoid" id="A0A251T850"/>
<gene>
    <name evidence="2" type="ORF">HannXRQ_Chr11g0324801</name>
</gene>
<dbReference type="Proteomes" id="UP000215914">
    <property type="component" value="Chromosome 11"/>
</dbReference>
<accession>A0A251T850</accession>
<reference evidence="3" key="1">
    <citation type="journal article" date="2017" name="Nature">
        <title>The sunflower genome provides insights into oil metabolism, flowering and Asterid evolution.</title>
        <authorList>
            <person name="Badouin H."/>
            <person name="Gouzy J."/>
            <person name="Grassa C.J."/>
            <person name="Murat F."/>
            <person name="Staton S.E."/>
            <person name="Cottret L."/>
            <person name="Lelandais-Briere C."/>
            <person name="Owens G.L."/>
            <person name="Carrere S."/>
            <person name="Mayjonade B."/>
            <person name="Legrand L."/>
            <person name="Gill N."/>
            <person name="Kane N.C."/>
            <person name="Bowers J.E."/>
            <person name="Hubner S."/>
            <person name="Bellec A."/>
            <person name="Berard A."/>
            <person name="Berges H."/>
            <person name="Blanchet N."/>
            <person name="Boniface M.C."/>
            <person name="Brunel D."/>
            <person name="Catrice O."/>
            <person name="Chaidir N."/>
            <person name="Claudel C."/>
            <person name="Donnadieu C."/>
            <person name="Faraut T."/>
            <person name="Fievet G."/>
            <person name="Helmstetter N."/>
            <person name="King M."/>
            <person name="Knapp S.J."/>
            <person name="Lai Z."/>
            <person name="Le Paslier M.C."/>
            <person name="Lippi Y."/>
            <person name="Lorenzon L."/>
            <person name="Mandel J.R."/>
            <person name="Marage G."/>
            <person name="Marchand G."/>
            <person name="Marquand E."/>
            <person name="Bret-Mestries E."/>
            <person name="Morien E."/>
            <person name="Nambeesan S."/>
            <person name="Nguyen T."/>
            <person name="Pegot-Espagnet P."/>
            <person name="Pouilly N."/>
            <person name="Raftis F."/>
            <person name="Sallet E."/>
            <person name="Schiex T."/>
            <person name="Thomas J."/>
            <person name="Vandecasteele C."/>
            <person name="Vares D."/>
            <person name="Vear F."/>
            <person name="Vautrin S."/>
            <person name="Crespi M."/>
            <person name="Mangin B."/>
            <person name="Burke J.M."/>
            <person name="Salse J."/>
            <person name="Munos S."/>
            <person name="Vincourt P."/>
            <person name="Rieseberg L.H."/>
            <person name="Langlade N.B."/>
        </authorList>
    </citation>
    <scope>NUCLEOTIDE SEQUENCE [LARGE SCALE GENOMIC DNA]</scope>
    <source>
        <strain evidence="3">cv. SF193</strain>
    </source>
</reference>
<sequence length="58" mass="6953">MSFSWISSSSCNKFQIRSSSFRLPFNQRVIQTDLFMIYVLMRLFYVFTDRFVAILQDA</sequence>
<dbReference type="AlphaFoldDB" id="A0A251T850"/>
<organism evidence="2 3">
    <name type="scientific">Helianthus annuus</name>
    <name type="common">Common sunflower</name>
    <dbReference type="NCBI Taxonomy" id="4232"/>
    <lineage>
        <taxon>Eukaryota</taxon>
        <taxon>Viridiplantae</taxon>
        <taxon>Streptophyta</taxon>
        <taxon>Embryophyta</taxon>
        <taxon>Tracheophyta</taxon>
        <taxon>Spermatophyta</taxon>
        <taxon>Magnoliopsida</taxon>
        <taxon>eudicotyledons</taxon>
        <taxon>Gunneridae</taxon>
        <taxon>Pentapetalae</taxon>
        <taxon>asterids</taxon>
        <taxon>campanulids</taxon>
        <taxon>Asterales</taxon>
        <taxon>Asteraceae</taxon>
        <taxon>Asteroideae</taxon>
        <taxon>Heliantheae alliance</taxon>
        <taxon>Heliantheae</taxon>
        <taxon>Helianthus</taxon>
    </lineage>
</organism>
<evidence type="ECO:0000256" key="1">
    <source>
        <dbReference type="SAM" id="Phobius"/>
    </source>
</evidence>
<evidence type="ECO:0000313" key="3">
    <source>
        <dbReference type="Proteomes" id="UP000215914"/>
    </source>
</evidence>
<name>A0A251T850_HELAN</name>
<proteinExistence type="predicted"/>
<protein>
    <submittedName>
        <fullName evidence="2">Uncharacterized protein</fullName>
    </submittedName>
</protein>